<feature type="compositionally biased region" description="Basic and acidic residues" evidence="1">
    <location>
        <begin position="135"/>
        <end position="149"/>
    </location>
</feature>
<sequence length="149" mass="15257">MSSTAAAAGDVLPVLPPIRTAASQAPASAPEPACSLAASSSIASVPDAESVGLPAPGKGKAEKEAEAGGQDQVEEPTTPTLEASRLRALAECPPATRKPAWAPEATPPAAKVAQLSAAESSSVDTRGRPQYWIGMERKSRDEREKSLET</sequence>
<evidence type="ECO:0000313" key="2">
    <source>
        <dbReference type="EMBL" id="TKW13924.1"/>
    </source>
</evidence>
<gene>
    <name evidence="2" type="ORF">SEVIR_5G132650v2</name>
</gene>
<reference evidence="2" key="1">
    <citation type="submission" date="2019-03" db="EMBL/GenBank/DDBJ databases">
        <title>WGS assembly of Setaria viridis.</title>
        <authorList>
            <person name="Huang P."/>
            <person name="Jenkins J."/>
            <person name="Grimwood J."/>
            <person name="Barry K."/>
            <person name="Healey A."/>
            <person name="Mamidi S."/>
            <person name="Sreedasyam A."/>
            <person name="Shu S."/>
            <person name="Feldman M."/>
            <person name="Wu J."/>
            <person name="Yu Y."/>
            <person name="Chen C."/>
            <person name="Johnson J."/>
            <person name="Rokhsar D."/>
            <person name="Baxter I."/>
            <person name="Schmutz J."/>
            <person name="Brutnell T."/>
            <person name="Kellogg E."/>
        </authorList>
    </citation>
    <scope>NUCLEOTIDE SEQUENCE [LARGE SCALE GENOMIC DNA]</scope>
</reference>
<dbReference type="PANTHER" id="PTHR35162:SF2">
    <property type="entry name" value="OS08G0516600 PROTEIN"/>
    <property type="match status" value="1"/>
</dbReference>
<organism evidence="2 3">
    <name type="scientific">Setaria viridis</name>
    <name type="common">Green bristlegrass</name>
    <name type="synonym">Setaria italica subsp. viridis</name>
    <dbReference type="NCBI Taxonomy" id="4556"/>
    <lineage>
        <taxon>Eukaryota</taxon>
        <taxon>Viridiplantae</taxon>
        <taxon>Streptophyta</taxon>
        <taxon>Embryophyta</taxon>
        <taxon>Tracheophyta</taxon>
        <taxon>Spermatophyta</taxon>
        <taxon>Magnoliopsida</taxon>
        <taxon>Liliopsida</taxon>
        <taxon>Poales</taxon>
        <taxon>Poaceae</taxon>
        <taxon>PACMAD clade</taxon>
        <taxon>Panicoideae</taxon>
        <taxon>Panicodae</taxon>
        <taxon>Paniceae</taxon>
        <taxon>Cenchrinae</taxon>
        <taxon>Setaria</taxon>
    </lineage>
</organism>
<dbReference type="EMBL" id="CM016556">
    <property type="protein sequence ID" value="TKW13924.1"/>
    <property type="molecule type" value="Genomic_DNA"/>
</dbReference>
<protein>
    <submittedName>
        <fullName evidence="2">Uncharacterized protein</fullName>
    </submittedName>
</protein>
<dbReference type="Gramene" id="TKW13924">
    <property type="protein sequence ID" value="TKW13924"/>
    <property type="gene ID" value="SEVIR_5G132650v2"/>
</dbReference>
<name>A0A4U6UGW0_SETVI</name>
<dbReference type="PANTHER" id="PTHR35162">
    <property type="entry name" value="OS08G0516600 PROTEIN"/>
    <property type="match status" value="1"/>
</dbReference>
<proteinExistence type="predicted"/>
<feature type="region of interest" description="Disordered" evidence="1">
    <location>
        <begin position="22"/>
        <end position="149"/>
    </location>
</feature>
<dbReference type="Proteomes" id="UP000298652">
    <property type="component" value="Chromosome 5"/>
</dbReference>
<evidence type="ECO:0000313" key="3">
    <source>
        <dbReference type="Proteomes" id="UP000298652"/>
    </source>
</evidence>
<dbReference type="InterPro" id="IPR053115">
    <property type="entry name" value="CDK_inhibitor"/>
</dbReference>
<evidence type="ECO:0000256" key="1">
    <source>
        <dbReference type="SAM" id="MobiDB-lite"/>
    </source>
</evidence>
<dbReference type="AlphaFoldDB" id="A0A4U6UGW0"/>
<feature type="compositionally biased region" description="Low complexity" evidence="1">
    <location>
        <begin position="22"/>
        <end position="44"/>
    </location>
</feature>
<feature type="compositionally biased region" description="Low complexity" evidence="1">
    <location>
        <begin position="99"/>
        <end position="110"/>
    </location>
</feature>
<accession>A0A4U6UGW0</accession>
<keyword evidence="3" id="KW-1185">Reference proteome</keyword>